<protein>
    <recommendedName>
        <fullName evidence="3">Molybdopterin-dependent oxidoreductase-like protein</fullName>
    </recommendedName>
</protein>
<dbReference type="OrthoDB" id="2381583at2"/>
<name>A0A3D9IR94_9BACL</name>
<dbReference type="Gene3D" id="3.90.420.10">
    <property type="entry name" value="Oxidoreductase, molybdopterin-binding domain"/>
    <property type="match status" value="1"/>
</dbReference>
<keyword evidence="2" id="KW-1185">Reference proteome</keyword>
<evidence type="ECO:0000313" key="2">
    <source>
        <dbReference type="Proteomes" id="UP000256869"/>
    </source>
</evidence>
<gene>
    <name evidence="1" type="ORF">DFP95_103280</name>
</gene>
<proteinExistence type="predicted"/>
<evidence type="ECO:0008006" key="3">
    <source>
        <dbReference type="Google" id="ProtNLM"/>
    </source>
</evidence>
<evidence type="ECO:0000313" key="1">
    <source>
        <dbReference type="EMBL" id="RED64039.1"/>
    </source>
</evidence>
<accession>A0A3D9IR94</accession>
<sequence length="160" mass="17257">MSVTVILPNKYQFLTDPKAMAELSNDVFPVADRVPGTIGEGFDLQSWYSAVLRTVTDEAKEGLPAGQPTHLTVRAADEFQATIPWGQLSKALFQYAVDGLPLAKGQPIRLYVPDGTSACLNVKSVVTVKIVSDALLGEDATYGFLNEVSPSLMLKGLKSR</sequence>
<dbReference type="SUPFAM" id="SSF56524">
    <property type="entry name" value="Oxidoreductase molybdopterin-binding domain"/>
    <property type="match status" value="1"/>
</dbReference>
<dbReference type="EMBL" id="QRDY01000003">
    <property type="protein sequence ID" value="RED64039.1"/>
    <property type="molecule type" value="Genomic_DNA"/>
</dbReference>
<dbReference type="Proteomes" id="UP000256869">
    <property type="component" value="Unassembled WGS sequence"/>
</dbReference>
<reference evidence="1 2" key="1">
    <citation type="submission" date="2018-07" db="EMBL/GenBank/DDBJ databases">
        <title>Genomic Encyclopedia of Type Strains, Phase III (KMG-III): the genomes of soil and plant-associated and newly described type strains.</title>
        <authorList>
            <person name="Whitman W."/>
        </authorList>
    </citation>
    <scope>NUCLEOTIDE SEQUENCE [LARGE SCALE GENOMIC DNA]</scope>
    <source>
        <strain evidence="1 2">CECT 8236</strain>
    </source>
</reference>
<organism evidence="1 2">
    <name type="scientific">Cohnella lupini</name>
    <dbReference type="NCBI Taxonomy" id="1294267"/>
    <lineage>
        <taxon>Bacteria</taxon>
        <taxon>Bacillati</taxon>
        <taxon>Bacillota</taxon>
        <taxon>Bacilli</taxon>
        <taxon>Bacillales</taxon>
        <taxon>Paenibacillaceae</taxon>
        <taxon>Cohnella</taxon>
    </lineage>
</organism>
<dbReference type="RefSeq" id="WP_115992135.1">
    <property type="nucleotide sequence ID" value="NZ_QRDY01000003.1"/>
</dbReference>
<dbReference type="InterPro" id="IPR036374">
    <property type="entry name" value="OxRdtase_Mopterin-bd_sf"/>
</dbReference>
<dbReference type="AlphaFoldDB" id="A0A3D9IR94"/>
<comment type="caution">
    <text evidence="1">The sequence shown here is derived from an EMBL/GenBank/DDBJ whole genome shotgun (WGS) entry which is preliminary data.</text>
</comment>